<protein>
    <submittedName>
        <fullName evidence="5">PAS domain S-box-containing protein/diguanylate cyclase (GGDEF) domain-containing protein</fullName>
    </submittedName>
</protein>
<dbReference type="PROSITE" id="PS51832">
    <property type="entry name" value="HD_GYP"/>
    <property type="match status" value="1"/>
</dbReference>
<dbReference type="Gene3D" id="1.10.3210.10">
    <property type="entry name" value="Hypothetical protein af1432"/>
    <property type="match status" value="1"/>
</dbReference>
<dbReference type="NCBIfam" id="TIGR00229">
    <property type="entry name" value="sensory_box"/>
    <property type="match status" value="2"/>
</dbReference>
<dbReference type="InterPro" id="IPR013656">
    <property type="entry name" value="PAS_4"/>
</dbReference>
<dbReference type="STRING" id="415015.SAMN05660462_00468"/>
<reference evidence="5 6" key="1">
    <citation type="submission" date="2016-10" db="EMBL/GenBank/DDBJ databases">
        <authorList>
            <person name="de Groot N.N."/>
        </authorList>
    </citation>
    <scope>NUCLEOTIDE SEQUENCE [LARGE SCALE GENOMIC DNA]</scope>
    <source>
        <strain evidence="5 6">DSM 21650</strain>
    </source>
</reference>
<evidence type="ECO:0000313" key="5">
    <source>
        <dbReference type="EMBL" id="SDY61731.1"/>
    </source>
</evidence>
<dbReference type="InterPro" id="IPR003607">
    <property type="entry name" value="HD/PDEase_dom"/>
</dbReference>
<gene>
    <name evidence="5" type="ORF">SAMN05660462_00468</name>
</gene>
<dbReference type="InterPro" id="IPR029787">
    <property type="entry name" value="Nucleotide_cyclase"/>
</dbReference>
<dbReference type="NCBIfam" id="TIGR00254">
    <property type="entry name" value="GGDEF"/>
    <property type="match status" value="1"/>
</dbReference>
<dbReference type="InterPro" id="IPR000700">
    <property type="entry name" value="PAS-assoc_C"/>
</dbReference>
<dbReference type="EMBL" id="FNQE01000003">
    <property type="protein sequence ID" value="SDY61731.1"/>
    <property type="molecule type" value="Genomic_DNA"/>
</dbReference>
<evidence type="ECO:0000259" key="4">
    <source>
        <dbReference type="PROSITE" id="PS51832"/>
    </source>
</evidence>
<dbReference type="Pfam" id="PF08448">
    <property type="entry name" value="PAS_4"/>
    <property type="match status" value="1"/>
</dbReference>
<dbReference type="FunFam" id="3.30.70.270:FF:000001">
    <property type="entry name" value="Diguanylate cyclase domain protein"/>
    <property type="match status" value="1"/>
</dbReference>
<dbReference type="SMART" id="SM00267">
    <property type="entry name" value="GGDEF"/>
    <property type="match status" value="1"/>
</dbReference>
<keyword evidence="6" id="KW-1185">Reference proteome</keyword>
<name>A0A1H3LBG9_9FIRM</name>
<dbReference type="Pfam" id="PF00990">
    <property type="entry name" value="GGDEF"/>
    <property type="match status" value="1"/>
</dbReference>
<dbReference type="PANTHER" id="PTHR43155:SF2">
    <property type="entry name" value="CYCLIC DI-GMP PHOSPHODIESTERASE PA4108"/>
    <property type="match status" value="1"/>
</dbReference>
<evidence type="ECO:0000259" key="1">
    <source>
        <dbReference type="PROSITE" id="PS50112"/>
    </source>
</evidence>
<dbReference type="SUPFAM" id="SSF109604">
    <property type="entry name" value="HD-domain/PDEase-like"/>
    <property type="match status" value="1"/>
</dbReference>
<evidence type="ECO:0000313" key="6">
    <source>
        <dbReference type="Proteomes" id="UP000198625"/>
    </source>
</evidence>
<sequence length="722" mass="84253">MREEFYKRVIYNSPIGYAYHKIVCDSKGNPCDYEYIEINNAFEKYTGFKAEDIIGKRISEVLPQIYESEFNWVGIYGNIALNGGEEEYEQYFEPFGKWYKIQVYSPEKYYFITSIIEITKQKLLHEKLESSERMLWNVMDTIPTRIFWKGLDFKYLGCSKSFARDAGFSSSKEVIGKDDYEMSWRKLADIYHKEDQYVFETGCSMLDYEQCLINSDGETRFLRTSKIPLYDNNNNIYGMMGIYEDITERKKSEELLKESQLRYEQLAEASRSVAWEVDKKGMYTYISPVCEKVFGYKPEEVIGKMYFYDLAMEEDREEIMEHGYAVLKQKGILSDYEYRIKNKNNKVIWLLSNGFPILDEHGEVLAFRGIDIDITYLKEIEDKIRYLSFHDQLTGLYNRRFFEEELKRLDTERNLPLSLAMIDVNGLKLVNDAFGHKSGDRMLKKVGQIIKKECRTDDIIARIGGDEFVILLPKTNYSDAVIILDRIHKAVEKENIEAINLSISYGCDTKRKKSESMEDVFKIAETNMYKLKTSQRTNLRRETIKIILEKLFHEIPLEEMHSNGVSQISVSIGKALGLNELELNKLKMSGLLHDIGKIAIDKDIIIKIELLEESERTEIKRHPEVSYSILSSSNEYSIFAEDVLYHHERYDGNGYPKGLKGEEIPLNSRIIAVADAYDSMTNDRPYRKAKEKSEVIKILKEEAGKQFDPRIVKVFLDKVIGE</sequence>
<dbReference type="AlphaFoldDB" id="A0A1H3LBG9"/>
<evidence type="ECO:0000259" key="3">
    <source>
        <dbReference type="PROSITE" id="PS50887"/>
    </source>
</evidence>
<dbReference type="RefSeq" id="WP_176967829.1">
    <property type="nucleotide sequence ID" value="NZ_FNQE01000003.1"/>
</dbReference>
<dbReference type="SUPFAM" id="SSF55073">
    <property type="entry name" value="Nucleotide cyclase"/>
    <property type="match status" value="1"/>
</dbReference>
<accession>A0A1H3LBG9</accession>
<proteinExistence type="predicted"/>
<dbReference type="InterPro" id="IPR000014">
    <property type="entry name" value="PAS"/>
</dbReference>
<evidence type="ECO:0000259" key="2">
    <source>
        <dbReference type="PROSITE" id="PS50113"/>
    </source>
</evidence>
<feature type="domain" description="PAS" evidence="1">
    <location>
        <begin position="259"/>
        <end position="330"/>
    </location>
</feature>
<dbReference type="InterPro" id="IPR013655">
    <property type="entry name" value="PAS_fold_3"/>
</dbReference>
<dbReference type="Proteomes" id="UP000198625">
    <property type="component" value="Unassembled WGS sequence"/>
</dbReference>
<dbReference type="Gene3D" id="3.30.70.270">
    <property type="match status" value="1"/>
</dbReference>
<dbReference type="PROSITE" id="PS50113">
    <property type="entry name" value="PAC"/>
    <property type="match status" value="2"/>
</dbReference>
<feature type="domain" description="GGDEF" evidence="3">
    <location>
        <begin position="415"/>
        <end position="544"/>
    </location>
</feature>
<dbReference type="CDD" id="cd00077">
    <property type="entry name" value="HDc"/>
    <property type="match status" value="1"/>
</dbReference>
<dbReference type="SMART" id="SM00471">
    <property type="entry name" value="HDc"/>
    <property type="match status" value="1"/>
</dbReference>
<dbReference type="Pfam" id="PF13426">
    <property type="entry name" value="PAS_9"/>
    <property type="match status" value="1"/>
</dbReference>
<dbReference type="InterPro" id="IPR035965">
    <property type="entry name" value="PAS-like_dom_sf"/>
</dbReference>
<dbReference type="InterPro" id="IPR037522">
    <property type="entry name" value="HD_GYP_dom"/>
</dbReference>
<dbReference type="PANTHER" id="PTHR43155">
    <property type="entry name" value="CYCLIC DI-GMP PHOSPHODIESTERASE PA4108-RELATED"/>
    <property type="match status" value="1"/>
</dbReference>
<organism evidence="5 6">
    <name type="scientific">Proteiniborus ethanoligenes</name>
    <dbReference type="NCBI Taxonomy" id="415015"/>
    <lineage>
        <taxon>Bacteria</taxon>
        <taxon>Bacillati</taxon>
        <taxon>Bacillota</taxon>
        <taxon>Clostridia</taxon>
        <taxon>Eubacteriales</taxon>
        <taxon>Proteiniborus</taxon>
    </lineage>
</organism>
<dbReference type="SUPFAM" id="SSF55785">
    <property type="entry name" value="PYP-like sensor domain (PAS domain)"/>
    <property type="match status" value="3"/>
</dbReference>
<dbReference type="SMART" id="SM00086">
    <property type="entry name" value="PAC"/>
    <property type="match status" value="2"/>
</dbReference>
<dbReference type="Pfam" id="PF08447">
    <property type="entry name" value="PAS_3"/>
    <property type="match status" value="1"/>
</dbReference>
<dbReference type="InterPro" id="IPR000160">
    <property type="entry name" value="GGDEF_dom"/>
</dbReference>
<dbReference type="Gene3D" id="3.30.450.20">
    <property type="entry name" value="PAS domain"/>
    <property type="match status" value="3"/>
</dbReference>
<feature type="domain" description="HD-GYP" evidence="4">
    <location>
        <begin position="536"/>
        <end position="722"/>
    </location>
</feature>
<dbReference type="CDD" id="cd01949">
    <property type="entry name" value="GGDEF"/>
    <property type="match status" value="1"/>
</dbReference>
<feature type="domain" description="PAS" evidence="1">
    <location>
        <begin position="25"/>
        <end position="62"/>
    </location>
</feature>
<dbReference type="Pfam" id="PF13487">
    <property type="entry name" value="HD_5"/>
    <property type="match status" value="1"/>
</dbReference>
<dbReference type="PROSITE" id="PS50112">
    <property type="entry name" value="PAS"/>
    <property type="match status" value="2"/>
</dbReference>
<feature type="domain" description="PAC" evidence="2">
    <location>
        <begin position="206"/>
        <end position="258"/>
    </location>
</feature>
<dbReference type="SMART" id="SM00091">
    <property type="entry name" value="PAS"/>
    <property type="match status" value="2"/>
</dbReference>
<dbReference type="InterPro" id="IPR043128">
    <property type="entry name" value="Rev_trsase/Diguanyl_cyclase"/>
</dbReference>
<dbReference type="CDD" id="cd00130">
    <property type="entry name" value="PAS"/>
    <property type="match status" value="1"/>
</dbReference>
<dbReference type="InterPro" id="IPR001610">
    <property type="entry name" value="PAC"/>
</dbReference>
<feature type="domain" description="PAC" evidence="2">
    <location>
        <begin position="334"/>
        <end position="386"/>
    </location>
</feature>
<dbReference type="PROSITE" id="PS50887">
    <property type="entry name" value="GGDEF"/>
    <property type="match status" value="1"/>
</dbReference>